<feature type="region of interest" description="Disordered" evidence="1">
    <location>
        <begin position="56"/>
        <end position="117"/>
    </location>
</feature>
<sequence>MAAGKSRNPKPGAGVSRGGRFVFKRNGSFETRASGAADVKHPFLVRVEIEQKIPGEKRRIQRHRPIQPDLLGKGEDRSERTGAKRIVQQQRKRGRHTQPVVRAKRGSRGGTDESVLDDDRNRFRGEVEFRFRRRLGNHIEMPLKDHRRTCFKPRRGGAVDAEIAVSVAPDFEPGLCREFRDGVSQFPFMSGRMGDSAQHRKNLPYRFRFQSVDRLHQHLRRLFLSACPKEYTAFFHYGKPNS</sequence>
<name>A0A645DEV9_9ZZZZ</name>
<evidence type="ECO:0000313" key="2">
    <source>
        <dbReference type="EMBL" id="MPM88020.1"/>
    </source>
</evidence>
<feature type="region of interest" description="Disordered" evidence="1">
    <location>
        <begin position="1"/>
        <end position="20"/>
    </location>
</feature>
<comment type="caution">
    <text evidence="2">The sequence shown here is derived from an EMBL/GenBank/DDBJ whole genome shotgun (WGS) entry which is preliminary data.</text>
</comment>
<organism evidence="2">
    <name type="scientific">bioreactor metagenome</name>
    <dbReference type="NCBI Taxonomy" id="1076179"/>
    <lineage>
        <taxon>unclassified sequences</taxon>
        <taxon>metagenomes</taxon>
        <taxon>ecological metagenomes</taxon>
    </lineage>
</organism>
<feature type="compositionally biased region" description="Basic and acidic residues" evidence="1">
    <location>
        <begin position="72"/>
        <end position="82"/>
    </location>
</feature>
<feature type="compositionally biased region" description="Basic residues" evidence="1">
    <location>
        <begin position="90"/>
        <end position="107"/>
    </location>
</feature>
<dbReference type="EMBL" id="VSSQ01035721">
    <property type="protein sequence ID" value="MPM88020.1"/>
    <property type="molecule type" value="Genomic_DNA"/>
</dbReference>
<protein>
    <submittedName>
        <fullName evidence="2">Uncharacterized protein</fullName>
    </submittedName>
</protein>
<accession>A0A645DEV9</accession>
<proteinExistence type="predicted"/>
<evidence type="ECO:0000256" key="1">
    <source>
        <dbReference type="SAM" id="MobiDB-lite"/>
    </source>
</evidence>
<dbReference type="AlphaFoldDB" id="A0A645DEV9"/>
<gene>
    <name evidence="2" type="ORF">SDC9_135121</name>
</gene>
<reference evidence="2" key="1">
    <citation type="submission" date="2019-08" db="EMBL/GenBank/DDBJ databases">
        <authorList>
            <person name="Kucharzyk K."/>
            <person name="Murdoch R.W."/>
            <person name="Higgins S."/>
            <person name="Loffler F."/>
        </authorList>
    </citation>
    <scope>NUCLEOTIDE SEQUENCE</scope>
</reference>